<dbReference type="SUPFAM" id="SSF50370">
    <property type="entry name" value="Ricin B-like lectins"/>
    <property type="match status" value="1"/>
</dbReference>
<dbReference type="EMBL" id="LVVK01000006">
    <property type="protein sequence ID" value="OPB44924.1"/>
    <property type="molecule type" value="Genomic_DNA"/>
</dbReference>
<gene>
    <name evidence="1" type="ORF">A0O28_0090620</name>
</gene>
<evidence type="ECO:0000313" key="2">
    <source>
        <dbReference type="Proteomes" id="UP000191004"/>
    </source>
</evidence>
<evidence type="ECO:0000313" key="1">
    <source>
        <dbReference type="EMBL" id="OPB44924.1"/>
    </source>
</evidence>
<proteinExistence type="predicted"/>
<dbReference type="Proteomes" id="UP000191004">
    <property type="component" value="Unassembled WGS sequence"/>
</dbReference>
<dbReference type="InterPro" id="IPR035992">
    <property type="entry name" value="Ricin_B-like_lectins"/>
</dbReference>
<name>A0A1T3CV12_9HYPO</name>
<comment type="caution">
    <text evidence="1">The sequence shown here is derived from an EMBL/GenBank/DDBJ whole genome shotgun (WGS) entry which is preliminary data.</text>
</comment>
<keyword evidence="2" id="KW-1185">Reference proteome</keyword>
<dbReference type="AlphaFoldDB" id="A0A1T3CV12"/>
<evidence type="ECO:0008006" key="3">
    <source>
        <dbReference type="Google" id="ProtNLM"/>
    </source>
</evidence>
<dbReference type="OrthoDB" id="9986966at2759"/>
<dbReference type="Gene3D" id="2.80.10.50">
    <property type="match status" value="1"/>
</dbReference>
<reference evidence="1 2" key="1">
    <citation type="submission" date="2016-04" db="EMBL/GenBank/DDBJ databases">
        <title>Multiple horizontal gene transfer events from other fungi enriched the ability of the initially mycotrophic fungus Trichoderma (Ascomycota) to feed on dead plant biomass.</title>
        <authorList>
            <person name="Atanasova L."/>
            <person name="Chenthamara K."/>
            <person name="Zhang J."/>
            <person name="Grujic M."/>
            <person name="Henrissat B."/>
            <person name="Kuo A."/>
            <person name="Aertz A."/>
            <person name="Salamov A."/>
            <person name="Lipzen A."/>
            <person name="Labutti K."/>
            <person name="Barry K."/>
            <person name="Miao Y."/>
            <person name="Rahimi M.J."/>
            <person name="Shen Q."/>
            <person name="Grigoriev I.V."/>
            <person name="Kubicek C.P."/>
            <person name="Druzhinina I.S."/>
        </authorList>
    </citation>
    <scope>NUCLEOTIDE SEQUENCE [LARGE SCALE GENOMIC DNA]</scope>
    <source>
        <strain evidence="1 2">NJAU 4742</strain>
    </source>
</reference>
<accession>A0A1T3CV12</accession>
<protein>
    <recommendedName>
        <fullName evidence="3">Ricin B lectin domain-containing protein</fullName>
    </recommendedName>
</protein>
<organism evidence="1 2">
    <name type="scientific">Trichoderma guizhouense</name>
    <dbReference type="NCBI Taxonomy" id="1491466"/>
    <lineage>
        <taxon>Eukaryota</taxon>
        <taxon>Fungi</taxon>
        <taxon>Dikarya</taxon>
        <taxon>Ascomycota</taxon>
        <taxon>Pezizomycotina</taxon>
        <taxon>Sordariomycetes</taxon>
        <taxon>Hypocreomycetidae</taxon>
        <taxon>Hypocreales</taxon>
        <taxon>Hypocreaceae</taxon>
        <taxon>Trichoderma</taxon>
    </lineage>
</organism>
<sequence>MVNIDTSRIYVLKNSFTAAAKILALTGNGNSLSMVDASNVTTNSLWFLTPTNSASYYRLHTIANGVQQSLDVINDNGVNSVNLHFASTGEYSGQYWRFDQWNTNPAYPYRLSNSFTGTGQHLDVYSDTYQAHLAGGDYSGQHWALVSANTVVVTQS</sequence>